<feature type="domain" description="Abortive infection protein-like C-terminal" evidence="1">
    <location>
        <begin position="234"/>
        <end position="287"/>
    </location>
</feature>
<dbReference type="RefSeq" id="WP_134827394.1">
    <property type="nucleotide sequence ID" value="NZ_SPDQ01000018.1"/>
</dbReference>
<dbReference type="InterPro" id="IPR026001">
    <property type="entry name" value="Abi-like_C"/>
</dbReference>
<proteinExistence type="predicted"/>
<dbReference type="OrthoDB" id="6980657at2"/>
<comment type="caution">
    <text evidence="2">The sequence shown here is derived from an EMBL/GenBank/DDBJ whole genome shotgun (WGS) entry which is preliminary data.</text>
</comment>
<dbReference type="EMBL" id="SPDQ01000018">
    <property type="protein sequence ID" value="TFH79128.1"/>
    <property type="molecule type" value="Genomic_DNA"/>
</dbReference>
<dbReference type="Pfam" id="PF14355">
    <property type="entry name" value="Abi_C"/>
    <property type="match status" value="1"/>
</dbReference>
<reference evidence="2 3" key="1">
    <citation type="submission" date="2019-03" db="EMBL/GenBank/DDBJ databases">
        <title>Draft genome sequence of humic substances-degrading Pseudomonas kribbensis CHA-19 from forest soil.</title>
        <authorList>
            <person name="Kim D."/>
        </authorList>
    </citation>
    <scope>NUCLEOTIDE SEQUENCE [LARGE SCALE GENOMIC DNA]</scope>
    <source>
        <strain evidence="2 3">CHA-19</strain>
    </source>
</reference>
<sequence>MASDNGLAGLAALSAKVRSERRILVERLKAFEKKLLEAAEGIGCYAYSKSVTLSTWDHEESGFSGGKAGWLAFDGEKLTVRTESYSDSGQESKYDEQDLDRVPPGWLIQLSAPRILDSLVVNISKTLEEEHTLFATANEWLTKFVAVEKALIDGDLEENFEQHPNLLESWQKARKTVESDPEDSITRSCSHLETVLKACLKQLGDTGYETLSVDKLNSRVMRKLRDAGIVDGGALQALTGLGTIFHGIATIRNSSSTAHGRIGGYFPPGIDVAQFINHLAGCGSAFVLRQTAKILEGKG</sequence>
<dbReference type="Proteomes" id="UP000297555">
    <property type="component" value="Unassembled WGS sequence"/>
</dbReference>
<accession>A0A4Y8VDS7</accession>
<name>A0A4Y8VDS7_9PSED</name>
<evidence type="ECO:0000259" key="1">
    <source>
        <dbReference type="Pfam" id="PF14355"/>
    </source>
</evidence>
<dbReference type="AlphaFoldDB" id="A0A4Y8VDS7"/>
<protein>
    <recommendedName>
        <fullName evidence="1">Abortive infection protein-like C-terminal domain-containing protein</fullName>
    </recommendedName>
</protein>
<organism evidence="2 3">
    <name type="scientific">Pseudomonas kribbensis</name>
    <dbReference type="NCBI Taxonomy" id="1628086"/>
    <lineage>
        <taxon>Bacteria</taxon>
        <taxon>Pseudomonadati</taxon>
        <taxon>Pseudomonadota</taxon>
        <taxon>Gammaproteobacteria</taxon>
        <taxon>Pseudomonadales</taxon>
        <taxon>Pseudomonadaceae</taxon>
        <taxon>Pseudomonas</taxon>
    </lineage>
</organism>
<gene>
    <name evidence="2" type="ORF">E4J90_17780</name>
</gene>
<evidence type="ECO:0000313" key="2">
    <source>
        <dbReference type="EMBL" id="TFH79128.1"/>
    </source>
</evidence>
<evidence type="ECO:0000313" key="3">
    <source>
        <dbReference type="Proteomes" id="UP000297555"/>
    </source>
</evidence>